<protein>
    <submittedName>
        <fullName evidence="1">Uncharacterized protein</fullName>
    </submittedName>
</protein>
<dbReference type="Proteomes" id="UP000192491">
    <property type="component" value="Unassembled WGS sequence"/>
</dbReference>
<dbReference type="PROSITE" id="PS51257">
    <property type="entry name" value="PROKAR_LIPOPROTEIN"/>
    <property type="match status" value="1"/>
</dbReference>
<gene>
    <name evidence="1" type="ORF">BWK73_52895</name>
</gene>
<dbReference type="AlphaFoldDB" id="A0A1Y1Q7G7"/>
<evidence type="ECO:0000313" key="2">
    <source>
        <dbReference type="Proteomes" id="UP000192491"/>
    </source>
</evidence>
<evidence type="ECO:0000313" key="1">
    <source>
        <dbReference type="EMBL" id="OQW98267.1"/>
    </source>
</evidence>
<name>A0A1Y1Q7G7_9GAMM</name>
<reference evidence="1 2" key="1">
    <citation type="submission" date="2017-01" db="EMBL/GenBank/DDBJ databases">
        <title>Novel large sulfur bacteria in the metagenomes of groundwater-fed chemosynthetic microbial mats in the Lake Huron basin.</title>
        <authorList>
            <person name="Sharrar A.M."/>
            <person name="Flood B.E."/>
            <person name="Bailey J.V."/>
            <person name="Jones D.S."/>
            <person name="Biddanda B."/>
            <person name="Ruberg S.A."/>
            <person name="Marcus D.N."/>
            <person name="Dick G.J."/>
        </authorList>
    </citation>
    <scope>NUCLEOTIDE SEQUENCE [LARGE SCALE GENOMIC DNA]</scope>
    <source>
        <strain evidence="1">A8</strain>
    </source>
</reference>
<dbReference type="EMBL" id="MTEJ01000763">
    <property type="protein sequence ID" value="OQW98267.1"/>
    <property type="molecule type" value="Genomic_DNA"/>
</dbReference>
<accession>A0A1Y1Q7G7</accession>
<proteinExistence type="predicted"/>
<organism evidence="1 2">
    <name type="scientific">Thiothrix lacustris</name>
    <dbReference type="NCBI Taxonomy" id="525917"/>
    <lineage>
        <taxon>Bacteria</taxon>
        <taxon>Pseudomonadati</taxon>
        <taxon>Pseudomonadota</taxon>
        <taxon>Gammaproteobacteria</taxon>
        <taxon>Thiotrichales</taxon>
        <taxon>Thiotrichaceae</taxon>
        <taxon>Thiothrix</taxon>
    </lineage>
</organism>
<comment type="caution">
    <text evidence="1">The sequence shown here is derived from an EMBL/GenBank/DDBJ whole genome shotgun (WGS) entry which is preliminary data.</text>
</comment>
<sequence>MKTLGTLAFCLATLCACTPPTDNTAPTRATVRGTAVQPDPVEVKIRSLEKAGQLKVLSVRESFPPQFELEGAAPAIAEVQALSGAK</sequence>